<dbReference type="AlphaFoldDB" id="A0AAE2ZH19"/>
<gene>
    <name evidence="3" type="ORF">K1W69_04640</name>
</gene>
<comment type="caution">
    <text evidence="3">The sequence shown here is derived from an EMBL/GenBank/DDBJ whole genome shotgun (WGS) entry which is preliminary data.</text>
</comment>
<dbReference type="SUPFAM" id="SSF53474">
    <property type="entry name" value="alpha/beta-Hydrolases"/>
    <property type="match status" value="1"/>
</dbReference>
<dbReference type="PRINTS" id="PR00111">
    <property type="entry name" value="ABHYDROLASE"/>
</dbReference>
<organism evidence="3 4">
    <name type="scientific">Flavimaribacter sediminis</name>
    <dbReference type="NCBI Taxonomy" id="2865987"/>
    <lineage>
        <taxon>Bacteria</taxon>
        <taxon>Pseudomonadati</taxon>
        <taxon>Pseudomonadota</taxon>
        <taxon>Alphaproteobacteria</taxon>
        <taxon>Hyphomicrobiales</taxon>
        <taxon>Rhizobiaceae</taxon>
        <taxon>Flavimaribacter</taxon>
    </lineage>
</organism>
<protein>
    <submittedName>
        <fullName evidence="3">Alpha/beta hydrolase</fullName>
    </submittedName>
</protein>
<dbReference type="Pfam" id="PF00561">
    <property type="entry name" value="Abhydrolase_1"/>
    <property type="match status" value="1"/>
</dbReference>
<reference evidence="3" key="1">
    <citation type="submission" date="2021-08" db="EMBL/GenBank/DDBJ databases">
        <title>Hoeflea bacterium WL0058 sp. nov., isolated from the sediment.</title>
        <authorList>
            <person name="Wang L."/>
            <person name="Zhang D."/>
        </authorList>
    </citation>
    <scope>NUCLEOTIDE SEQUENCE</scope>
    <source>
        <strain evidence="3">WL0058</strain>
    </source>
</reference>
<dbReference type="InterPro" id="IPR000073">
    <property type="entry name" value="AB_hydrolase_1"/>
</dbReference>
<dbReference type="PRINTS" id="PR00412">
    <property type="entry name" value="EPOXHYDRLASE"/>
</dbReference>
<dbReference type="EMBL" id="JAICBX010000001">
    <property type="protein sequence ID" value="MBW8636469.1"/>
    <property type="molecule type" value="Genomic_DNA"/>
</dbReference>
<dbReference type="InterPro" id="IPR000639">
    <property type="entry name" value="Epox_hydrolase-like"/>
</dbReference>
<sequence>MQPEFHVFEEGEVRLHYAALGRPDAPALICLHGFPEYWAGFRDIMPLLAARFRVYAPDQRGYNLSFKPKGVDAYAARHLAGDIARFIDHVSPDQPVLLFGHDWGASVAYAYAFRHPERLTGLVIANGVHPVTFQRALLFDKGQREASYYIPRLRKPGVEAALEEDDYARTFNMIGGFSSTDWLSEDVKEGYRDAWSQPGAMEAMVNWYRASPLVVPAADADAAGIEREAERLLDIPAEHVTVQVPHLVVWGADDAALKDVCLDGLEDFAPDLEIHRMEGTGHWLLHERPQEVSGAVFDWLDRKGIVSGRA</sequence>
<dbReference type="Proteomes" id="UP001196509">
    <property type="component" value="Unassembled WGS sequence"/>
</dbReference>
<feature type="domain" description="AB hydrolase-1" evidence="2">
    <location>
        <begin position="26"/>
        <end position="289"/>
    </location>
</feature>
<dbReference type="Gene3D" id="3.40.50.1820">
    <property type="entry name" value="alpha/beta hydrolase"/>
    <property type="match status" value="1"/>
</dbReference>
<dbReference type="GO" id="GO:0016787">
    <property type="term" value="F:hydrolase activity"/>
    <property type="evidence" value="ECO:0007669"/>
    <property type="project" value="UniProtKB-KW"/>
</dbReference>
<dbReference type="InterPro" id="IPR029058">
    <property type="entry name" value="AB_hydrolase_fold"/>
</dbReference>
<evidence type="ECO:0000259" key="2">
    <source>
        <dbReference type="Pfam" id="PF00561"/>
    </source>
</evidence>
<evidence type="ECO:0000313" key="4">
    <source>
        <dbReference type="Proteomes" id="UP001196509"/>
    </source>
</evidence>
<dbReference type="RefSeq" id="WP_220227149.1">
    <property type="nucleotide sequence ID" value="NZ_JAICBX010000001.1"/>
</dbReference>
<proteinExistence type="predicted"/>
<evidence type="ECO:0000256" key="1">
    <source>
        <dbReference type="ARBA" id="ARBA00022801"/>
    </source>
</evidence>
<accession>A0AAE2ZH19</accession>
<dbReference type="PANTHER" id="PTHR43329">
    <property type="entry name" value="EPOXIDE HYDROLASE"/>
    <property type="match status" value="1"/>
</dbReference>
<name>A0AAE2ZH19_9HYPH</name>
<keyword evidence="1 3" id="KW-0378">Hydrolase</keyword>
<keyword evidence="4" id="KW-1185">Reference proteome</keyword>
<evidence type="ECO:0000313" key="3">
    <source>
        <dbReference type="EMBL" id="MBW8636469.1"/>
    </source>
</evidence>